<feature type="region of interest" description="Disordered" evidence="1">
    <location>
        <begin position="36"/>
        <end position="56"/>
    </location>
</feature>
<protein>
    <submittedName>
        <fullName evidence="2">Uncharacterized protein</fullName>
    </submittedName>
</protein>
<dbReference type="Proteomes" id="UP000184096">
    <property type="component" value="Chromosome I"/>
</dbReference>
<evidence type="ECO:0000313" key="2">
    <source>
        <dbReference type="EMBL" id="SHN70542.1"/>
    </source>
</evidence>
<sequence>MSRLTTGISGAIALVLISGAAQFAMGRDLSGIPGRLAPLQQSSSSSYAPSGSTAPDMVAVNRGAKADRAMGPSGSPARLQTISLKLDGVEDTSVLVRMPAAGATPSPSTASSPAKPATRKPMAACEPVVSALTEVARRLQPGRCVT</sequence>
<feature type="compositionally biased region" description="Low complexity" evidence="1">
    <location>
        <begin position="36"/>
        <end position="52"/>
    </location>
</feature>
<name>A0A1M7TIG5_9BRAD</name>
<proteinExistence type="predicted"/>
<organism evidence="2 3">
    <name type="scientific">Bradyrhizobium erythrophlei</name>
    <dbReference type="NCBI Taxonomy" id="1437360"/>
    <lineage>
        <taxon>Bacteria</taxon>
        <taxon>Pseudomonadati</taxon>
        <taxon>Pseudomonadota</taxon>
        <taxon>Alphaproteobacteria</taxon>
        <taxon>Hyphomicrobiales</taxon>
        <taxon>Nitrobacteraceae</taxon>
        <taxon>Bradyrhizobium</taxon>
    </lineage>
</organism>
<dbReference type="RefSeq" id="WP_072817538.1">
    <property type="nucleotide sequence ID" value="NZ_LT670849.1"/>
</dbReference>
<evidence type="ECO:0000313" key="3">
    <source>
        <dbReference type="Proteomes" id="UP000184096"/>
    </source>
</evidence>
<dbReference type="EMBL" id="LT670849">
    <property type="protein sequence ID" value="SHN70542.1"/>
    <property type="molecule type" value="Genomic_DNA"/>
</dbReference>
<evidence type="ECO:0000256" key="1">
    <source>
        <dbReference type="SAM" id="MobiDB-lite"/>
    </source>
</evidence>
<dbReference type="AlphaFoldDB" id="A0A1M7TIG5"/>
<feature type="compositionally biased region" description="Low complexity" evidence="1">
    <location>
        <begin position="99"/>
        <end position="116"/>
    </location>
</feature>
<accession>A0A1M7TIG5</accession>
<reference evidence="3" key="1">
    <citation type="submission" date="2016-11" db="EMBL/GenBank/DDBJ databases">
        <authorList>
            <person name="Varghese N."/>
            <person name="Submissions S."/>
        </authorList>
    </citation>
    <scope>NUCLEOTIDE SEQUENCE [LARGE SCALE GENOMIC DNA]</scope>
    <source>
        <strain evidence="3">GAS401</strain>
    </source>
</reference>
<dbReference type="OrthoDB" id="8234890at2"/>
<gene>
    <name evidence="2" type="ORF">SAMN05444170_1757</name>
</gene>
<keyword evidence="3" id="KW-1185">Reference proteome</keyword>
<feature type="region of interest" description="Disordered" evidence="1">
    <location>
        <begin position="97"/>
        <end position="121"/>
    </location>
</feature>